<name>A0A391NYF6_9EUKA</name>
<comment type="caution">
    <text evidence="1">The sequence shown here is derived from an EMBL/GenBank/DDBJ whole genome shotgun (WGS) entry which is preliminary data.</text>
</comment>
<dbReference type="AlphaFoldDB" id="A0A391NYF6"/>
<organism evidence="1 2">
    <name type="scientific">Kipferlia bialata</name>
    <dbReference type="NCBI Taxonomy" id="797122"/>
    <lineage>
        <taxon>Eukaryota</taxon>
        <taxon>Metamonada</taxon>
        <taxon>Carpediemonas-like organisms</taxon>
        <taxon>Kipferlia</taxon>
    </lineage>
</organism>
<evidence type="ECO:0000313" key="1">
    <source>
        <dbReference type="EMBL" id="GCA65540.1"/>
    </source>
</evidence>
<keyword evidence="2" id="KW-1185">Reference proteome</keyword>
<protein>
    <submittedName>
        <fullName evidence="1">Uncharacterized protein</fullName>
    </submittedName>
</protein>
<dbReference type="EMBL" id="BDIP01011482">
    <property type="protein sequence ID" value="GCA65540.1"/>
    <property type="molecule type" value="Genomic_DNA"/>
</dbReference>
<evidence type="ECO:0000313" key="2">
    <source>
        <dbReference type="Proteomes" id="UP000265618"/>
    </source>
</evidence>
<accession>A0A391NYF6</accession>
<proteinExistence type="predicted"/>
<reference evidence="1 2" key="1">
    <citation type="journal article" date="2018" name="PLoS ONE">
        <title>The draft genome of Kipferlia bialata reveals reductive genome evolution in fornicate parasites.</title>
        <authorList>
            <person name="Tanifuji G."/>
            <person name="Takabayashi S."/>
            <person name="Kume K."/>
            <person name="Takagi M."/>
            <person name="Nakayama T."/>
            <person name="Kamikawa R."/>
            <person name="Inagaki Y."/>
            <person name="Hashimoto T."/>
        </authorList>
    </citation>
    <scope>NUCLEOTIDE SEQUENCE [LARGE SCALE GENOMIC DNA]</scope>
    <source>
        <strain evidence="1">NY0173</strain>
    </source>
</reference>
<sequence>MEGQERQDSMARRARIWTLNCHIE</sequence>
<dbReference type="Proteomes" id="UP000265618">
    <property type="component" value="Unassembled WGS sequence"/>
</dbReference>
<gene>
    <name evidence="1" type="ORF">KIPB_017338</name>
</gene>
<feature type="non-terminal residue" evidence="1">
    <location>
        <position position="1"/>
    </location>
</feature>